<name>A0A6J7LRP5_9ZZZZ</name>
<protein>
    <submittedName>
        <fullName evidence="1">Unannotated protein</fullName>
    </submittedName>
</protein>
<dbReference type="EMBL" id="CAFBNE010000197">
    <property type="protein sequence ID" value="CAB4971131.1"/>
    <property type="molecule type" value="Genomic_DNA"/>
</dbReference>
<sequence length="59" mass="6072">MEGELLVADDDGVAGVVAALVANDVVNATAEKIGRLALAFIAPLRPDENDCGHGERLQA</sequence>
<proteinExistence type="predicted"/>
<organism evidence="1">
    <name type="scientific">freshwater metagenome</name>
    <dbReference type="NCBI Taxonomy" id="449393"/>
    <lineage>
        <taxon>unclassified sequences</taxon>
        <taxon>metagenomes</taxon>
        <taxon>ecological metagenomes</taxon>
    </lineage>
</organism>
<reference evidence="1" key="1">
    <citation type="submission" date="2020-05" db="EMBL/GenBank/DDBJ databases">
        <authorList>
            <person name="Chiriac C."/>
            <person name="Salcher M."/>
            <person name="Ghai R."/>
            <person name="Kavagutti S V."/>
        </authorList>
    </citation>
    <scope>NUCLEOTIDE SEQUENCE</scope>
</reference>
<dbReference type="AlphaFoldDB" id="A0A6J7LRP5"/>
<gene>
    <name evidence="1" type="ORF">UFOPK3772_03386</name>
</gene>
<evidence type="ECO:0000313" key="1">
    <source>
        <dbReference type="EMBL" id="CAB4971131.1"/>
    </source>
</evidence>
<accession>A0A6J7LRP5</accession>